<organism evidence="1 2">
    <name type="scientific">Pedobacter psychroterrae</name>
    <dbReference type="NCBI Taxonomy" id="2530453"/>
    <lineage>
        <taxon>Bacteria</taxon>
        <taxon>Pseudomonadati</taxon>
        <taxon>Bacteroidota</taxon>
        <taxon>Sphingobacteriia</taxon>
        <taxon>Sphingobacteriales</taxon>
        <taxon>Sphingobacteriaceae</taxon>
        <taxon>Pedobacter</taxon>
    </lineage>
</organism>
<dbReference type="RefSeq" id="WP_131595998.1">
    <property type="nucleotide sequence ID" value="NZ_SJSL01000002.1"/>
</dbReference>
<dbReference type="EMBL" id="SJSL01000002">
    <property type="protein sequence ID" value="TCD01304.1"/>
    <property type="molecule type" value="Genomic_DNA"/>
</dbReference>
<name>A0A4R0NQE8_9SPHI</name>
<reference evidence="1 2" key="1">
    <citation type="submission" date="2019-02" db="EMBL/GenBank/DDBJ databases">
        <title>Pedobacter sp. RP-1-14 sp. nov., isolated from Arctic soil.</title>
        <authorList>
            <person name="Dahal R.H."/>
        </authorList>
    </citation>
    <scope>NUCLEOTIDE SEQUENCE [LARGE SCALE GENOMIC DNA]</scope>
    <source>
        <strain evidence="1 2">RP-1-14</strain>
    </source>
</reference>
<gene>
    <name evidence="1" type="ORF">EZ437_11170</name>
</gene>
<dbReference type="AlphaFoldDB" id="A0A4R0NQE8"/>
<dbReference type="Proteomes" id="UP000293347">
    <property type="component" value="Unassembled WGS sequence"/>
</dbReference>
<proteinExistence type="predicted"/>
<dbReference type="OrthoDB" id="977150at2"/>
<accession>A0A4R0NQE8</accession>
<evidence type="ECO:0000313" key="2">
    <source>
        <dbReference type="Proteomes" id="UP000293347"/>
    </source>
</evidence>
<comment type="caution">
    <text evidence="1">The sequence shown here is derived from an EMBL/GenBank/DDBJ whole genome shotgun (WGS) entry which is preliminary data.</text>
</comment>
<sequence>MIAYILKALPLITCLQLTILTHGLAQGDSSHNERSYLEIYKNNRVFSYVSPKGELGGPTKFVLTGRVTTSYFLLANPKIPVFFALVQDFTAKVLDQKSAAVRTPSLKLGGVWYVQMGQNATNYRYASLKFMHHSNGQDGQSLNPDLSINTRDGNFSTNYLVLSYHFGDNVEQGKQGYTLNHDAGLQWHKWFDYEKALRDDYGFTRIIYNISFRKQLENRENWRLNAGLNYAINNMADYKMTAVKKRLNTEVSFHYSLPFMHKAYLMAAAGYFGEDPYNIYYRDKYSYLRFGVSTNL</sequence>
<evidence type="ECO:0000313" key="1">
    <source>
        <dbReference type="EMBL" id="TCD01304.1"/>
    </source>
</evidence>
<keyword evidence="2" id="KW-1185">Reference proteome</keyword>
<protein>
    <recommendedName>
        <fullName evidence="3">Phosphatidylcholine 1-acylhydrolase</fullName>
    </recommendedName>
</protein>
<evidence type="ECO:0008006" key="3">
    <source>
        <dbReference type="Google" id="ProtNLM"/>
    </source>
</evidence>